<evidence type="ECO:0000256" key="1">
    <source>
        <dbReference type="SAM" id="Phobius"/>
    </source>
</evidence>
<keyword evidence="1" id="KW-1133">Transmembrane helix</keyword>
<organism evidence="2">
    <name type="scientific">marine metagenome</name>
    <dbReference type="NCBI Taxonomy" id="408172"/>
    <lineage>
        <taxon>unclassified sequences</taxon>
        <taxon>metagenomes</taxon>
        <taxon>ecological metagenomes</taxon>
    </lineage>
</organism>
<dbReference type="AlphaFoldDB" id="A0A381RVS1"/>
<sequence length="146" mass="16559">MFSFSRFSRKPRIAAIGCIVFVQLAIFSILIWLLGVESKSPPRPSNLDRTVLSRDGGQTGGPIVSIAGDGWLLVEQFSAHHALILKVETERLWATKSITQELIEPVISSYNEVLVYFYLTTEKNSLPIRRVQWTKDCGYVEMDLRE</sequence>
<keyword evidence="1" id="KW-0812">Transmembrane</keyword>
<feature type="transmembrane region" description="Helical" evidence="1">
    <location>
        <begin position="12"/>
        <end position="35"/>
    </location>
</feature>
<gene>
    <name evidence="2" type="ORF">METZ01_LOCUS48816</name>
</gene>
<reference evidence="2" key="1">
    <citation type="submission" date="2018-05" db="EMBL/GenBank/DDBJ databases">
        <authorList>
            <person name="Lanie J.A."/>
            <person name="Ng W.-L."/>
            <person name="Kazmierczak K.M."/>
            <person name="Andrzejewski T.M."/>
            <person name="Davidsen T.M."/>
            <person name="Wayne K.J."/>
            <person name="Tettelin H."/>
            <person name="Glass J.I."/>
            <person name="Rusch D."/>
            <person name="Podicherti R."/>
            <person name="Tsui H.-C.T."/>
            <person name="Winkler M.E."/>
        </authorList>
    </citation>
    <scope>NUCLEOTIDE SEQUENCE</scope>
</reference>
<proteinExistence type="predicted"/>
<dbReference type="EMBL" id="UINC01002370">
    <property type="protein sequence ID" value="SUZ95962.1"/>
    <property type="molecule type" value="Genomic_DNA"/>
</dbReference>
<keyword evidence="1" id="KW-0472">Membrane</keyword>
<protein>
    <submittedName>
        <fullName evidence="2">Uncharacterized protein</fullName>
    </submittedName>
</protein>
<name>A0A381RVS1_9ZZZZ</name>
<evidence type="ECO:0000313" key="2">
    <source>
        <dbReference type="EMBL" id="SUZ95962.1"/>
    </source>
</evidence>
<accession>A0A381RVS1</accession>